<dbReference type="Gene3D" id="3.30.70.120">
    <property type="match status" value="1"/>
</dbReference>
<reference evidence="6" key="1">
    <citation type="submission" date="2021-03" db="EMBL/GenBank/DDBJ databases">
        <title>Alkalibacter marinus sp. nov., isolated from tidal flat sediment.</title>
        <authorList>
            <person name="Namirimu T."/>
            <person name="Yang J.-A."/>
            <person name="Yang S.-H."/>
            <person name="Kim Y.-J."/>
            <person name="Kwon K.K."/>
        </authorList>
    </citation>
    <scope>NUCLEOTIDE SEQUENCE</scope>
    <source>
        <strain evidence="6">ES005</strain>
    </source>
</reference>
<dbReference type="Proteomes" id="UP000663499">
    <property type="component" value="Chromosome"/>
</dbReference>
<dbReference type="PIRSF" id="PIRSF037489">
    <property type="entry name" value="UCP037489_NIF3_YqfO"/>
    <property type="match status" value="1"/>
</dbReference>
<feature type="binding site" evidence="5">
    <location>
        <position position="65"/>
    </location>
    <ligand>
        <name>a divalent metal cation</name>
        <dbReference type="ChEBI" id="CHEBI:60240"/>
        <label>1</label>
    </ligand>
</feature>
<dbReference type="Pfam" id="PF01784">
    <property type="entry name" value="DUF34_NIF3"/>
    <property type="match status" value="1"/>
</dbReference>
<evidence type="ECO:0000313" key="7">
    <source>
        <dbReference type="Proteomes" id="UP000663499"/>
    </source>
</evidence>
<evidence type="ECO:0000313" key="6">
    <source>
        <dbReference type="EMBL" id="QSX08879.1"/>
    </source>
</evidence>
<dbReference type="PANTHER" id="PTHR13799">
    <property type="entry name" value="NGG1 INTERACTING FACTOR 3"/>
    <property type="match status" value="1"/>
</dbReference>
<protein>
    <recommendedName>
        <fullName evidence="2 4">GTP cyclohydrolase 1 type 2 homolog</fullName>
    </recommendedName>
</protein>
<dbReference type="InterPro" id="IPR002678">
    <property type="entry name" value="DUF34/NIF3"/>
</dbReference>
<evidence type="ECO:0000256" key="5">
    <source>
        <dbReference type="PIRSR" id="PIRSR602678-1"/>
    </source>
</evidence>
<dbReference type="EMBL" id="CP071444">
    <property type="protein sequence ID" value="QSX08879.1"/>
    <property type="molecule type" value="Genomic_DNA"/>
</dbReference>
<keyword evidence="3 4" id="KW-0479">Metal-binding</keyword>
<feature type="binding site" evidence="5">
    <location>
        <position position="66"/>
    </location>
    <ligand>
        <name>a divalent metal cation</name>
        <dbReference type="ChEBI" id="CHEBI:60240"/>
        <label>1</label>
    </ligand>
</feature>
<evidence type="ECO:0000256" key="4">
    <source>
        <dbReference type="PIRNR" id="PIRNR037489"/>
    </source>
</evidence>
<evidence type="ECO:0000256" key="1">
    <source>
        <dbReference type="ARBA" id="ARBA00006964"/>
    </source>
</evidence>
<dbReference type="InterPro" id="IPR036069">
    <property type="entry name" value="DUF34/NIF3_sf"/>
</dbReference>
<dbReference type="KEGG" id="alka:J0B03_01990"/>
<dbReference type="AlphaFoldDB" id="A0A974XFG3"/>
<dbReference type="RefSeq" id="WP_207300220.1">
    <property type="nucleotide sequence ID" value="NZ_CP071444.1"/>
</dbReference>
<dbReference type="PANTHER" id="PTHR13799:SF14">
    <property type="entry name" value="GTP CYCLOHYDROLASE 1 TYPE 2 HOMOLOG"/>
    <property type="match status" value="1"/>
</dbReference>
<keyword evidence="7" id="KW-1185">Reference proteome</keyword>
<evidence type="ECO:0000256" key="3">
    <source>
        <dbReference type="ARBA" id="ARBA00022723"/>
    </source>
</evidence>
<dbReference type="SUPFAM" id="SSF102705">
    <property type="entry name" value="NIF3 (NGG1p interacting factor 3)-like"/>
    <property type="match status" value="1"/>
</dbReference>
<dbReference type="FunFam" id="3.40.1390.30:FF:000001">
    <property type="entry name" value="GTP cyclohydrolase 1 type 2"/>
    <property type="match status" value="1"/>
</dbReference>
<evidence type="ECO:0000256" key="2">
    <source>
        <dbReference type="ARBA" id="ARBA00022112"/>
    </source>
</evidence>
<dbReference type="FunFam" id="3.30.70.120:FF:000006">
    <property type="entry name" value="GTP cyclohydrolase 1 type 2 homolog"/>
    <property type="match status" value="1"/>
</dbReference>
<dbReference type="GO" id="GO:0005737">
    <property type="term" value="C:cytoplasm"/>
    <property type="evidence" value="ECO:0007669"/>
    <property type="project" value="TreeGrafter"/>
</dbReference>
<feature type="binding site" evidence="5">
    <location>
        <position position="334"/>
    </location>
    <ligand>
        <name>a divalent metal cation</name>
        <dbReference type="ChEBI" id="CHEBI:60240"/>
        <label>1</label>
    </ligand>
</feature>
<dbReference type="Gene3D" id="3.40.1390.30">
    <property type="entry name" value="NIF3 (NGG1p interacting factor 3)-like"/>
    <property type="match status" value="1"/>
</dbReference>
<name>A0A974XFG3_9FIRM</name>
<dbReference type="GO" id="GO:0046872">
    <property type="term" value="F:metal ion binding"/>
    <property type="evidence" value="ECO:0007669"/>
    <property type="project" value="UniProtKB-UniRule"/>
</dbReference>
<feature type="binding site" evidence="5">
    <location>
        <position position="330"/>
    </location>
    <ligand>
        <name>a divalent metal cation</name>
        <dbReference type="ChEBI" id="CHEBI:60240"/>
        <label>1</label>
    </ligand>
</feature>
<sequence length="369" mass="41531">MTTCEDILRIIDRKAPFYRAEEWDNVGLLIGDPNQKVERVLFALDVTQQTVEEAVKKKADLIVSHHPVLFSPIKNIRWDRYTGKLLKDLIANGISVISAHTNVDMYPMGINGFLAEKLGLSNCMPLRASAAENYYKLVVFVPEDYTEEVLTALFEAGAGKLGLYEACAFRQEGVGQFKPIGSASPFIGTQDVLEMVDETRLEVLVPYQAAENVEKALLESHPYEEPAYDLFLLQNKQDRYGLGVVGDLETSQTLEGFLDRVKEFFGLKRVRHAGRGKDRVQRIAICSGSGGDLMKDANDLGADLYITSDLKYHDGQKAFEEELIVLDVGHHASEIFTKGLLMAWIEEGLFNDEVELFVAENENDFFEWY</sequence>
<dbReference type="NCBIfam" id="TIGR00486">
    <property type="entry name" value="YbgI_SA1388"/>
    <property type="match status" value="1"/>
</dbReference>
<organism evidence="6 7">
    <name type="scientific">Alkalibacter rhizosphaerae</name>
    <dbReference type="NCBI Taxonomy" id="2815577"/>
    <lineage>
        <taxon>Bacteria</taxon>
        <taxon>Bacillati</taxon>
        <taxon>Bacillota</taxon>
        <taxon>Clostridia</taxon>
        <taxon>Eubacteriales</taxon>
        <taxon>Eubacteriaceae</taxon>
        <taxon>Alkalibacter</taxon>
    </lineage>
</organism>
<gene>
    <name evidence="6" type="ORF">J0B03_01990</name>
</gene>
<comment type="similarity">
    <text evidence="1 4">Belongs to the GTP cyclohydrolase I type 2/NIF3 family.</text>
</comment>
<feature type="binding site" evidence="5">
    <location>
        <position position="104"/>
    </location>
    <ligand>
        <name>a divalent metal cation</name>
        <dbReference type="ChEBI" id="CHEBI:60240"/>
        <label>1</label>
    </ligand>
</feature>
<dbReference type="InterPro" id="IPR015867">
    <property type="entry name" value="N-reg_PII/ATP_PRibTrfase_C"/>
</dbReference>
<accession>A0A974XFG3</accession>
<proteinExistence type="inferred from homology"/>
<dbReference type="InterPro" id="IPR017221">
    <property type="entry name" value="DUF34/NIF3_bac"/>
</dbReference>